<dbReference type="SUPFAM" id="SSF100920">
    <property type="entry name" value="Heat shock protein 70kD (HSP70), peptide-binding domain"/>
    <property type="match status" value="1"/>
</dbReference>
<proteinExistence type="inferred from homology"/>
<keyword evidence="8" id="KW-1185">Reference proteome</keyword>
<dbReference type="NCBIfam" id="NF003520">
    <property type="entry name" value="PRK05183.1"/>
    <property type="match status" value="1"/>
</dbReference>
<dbReference type="OrthoDB" id="9766019at2"/>
<evidence type="ECO:0000256" key="5">
    <source>
        <dbReference type="HAMAP-Rule" id="MF_00679"/>
    </source>
</evidence>
<evidence type="ECO:0000313" key="8">
    <source>
        <dbReference type="Proteomes" id="UP000253940"/>
    </source>
</evidence>
<dbReference type="RefSeq" id="WP_114898654.1">
    <property type="nucleotide sequence ID" value="NZ_CP031222.1"/>
</dbReference>
<evidence type="ECO:0000313" key="7">
    <source>
        <dbReference type="EMBL" id="AXI02544.1"/>
    </source>
</evidence>
<dbReference type="PROSITE" id="PS00329">
    <property type="entry name" value="HSP70_2"/>
    <property type="match status" value="1"/>
</dbReference>
<dbReference type="PROSITE" id="PS00297">
    <property type="entry name" value="HSP70_1"/>
    <property type="match status" value="1"/>
</dbReference>
<dbReference type="InterPro" id="IPR043129">
    <property type="entry name" value="ATPase_NBD"/>
</dbReference>
<reference evidence="7 8" key="1">
    <citation type="submission" date="2018-07" db="EMBL/GenBank/DDBJ databases">
        <title>Genome sequencing of Moraxellaceae gen. HYN0046.</title>
        <authorList>
            <person name="Kim M."/>
            <person name="Yi H."/>
        </authorList>
    </citation>
    <scope>NUCLEOTIDE SEQUENCE [LARGE SCALE GENOMIC DNA]</scope>
    <source>
        <strain evidence="7 8">HYN0046</strain>
    </source>
</reference>
<dbReference type="InterPro" id="IPR010236">
    <property type="entry name" value="ISC_FeS_clus_asmbl_HscA"/>
</dbReference>
<evidence type="ECO:0000256" key="4">
    <source>
        <dbReference type="ARBA" id="ARBA00023186"/>
    </source>
</evidence>
<dbReference type="GO" id="GO:0016887">
    <property type="term" value="F:ATP hydrolysis activity"/>
    <property type="evidence" value="ECO:0007669"/>
    <property type="project" value="UniProtKB-UniRule"/>
</dbReference>
<dbReference type="GO" id="GO:0016226">
    <property type="term" value="P:iron-sulfur cluster assembly"/>
    <property type="evidence" value="ECO:0007669"/>
    <property type="project" value="InterPro"/>
</dbReference>
<dbReference type="InterPro" id="IPR013126">
    <property type="entry name" value="Hsp_70_fam"/>
</dbReference>
<sequence>MALLQIAEPGQTTAPHQHRLAVGIDLGTTHSLVASVRSGRPVILADEQGDLLLPSVVRYELSGSDEHLASKISVGHKALDAAVLDPTNTLISIKRFMGRSKNDIQFEHPYELIGQDDEMPAFITVQGRKTPIEISAEILKTLKIRAELALGGALIGAVITVPAYFDEAQRQATRDAAELSGINVLRLLNEPTAAAIAYGLDQVLDTTDAQSERIQVVYDFGGGTFDVSILRLSKGVYEVLATGGHTALGGDDIDRLIVTWLSKEIGLTNPSRSDQQALLKAARHAKESLSRQENVTVTIKNKSIVLTVTILETLISPLIERTIAVCKRALRDSKHSINEVDAVVLVGGSTRIPLVQRAVAHFFKREPLCTLDPDQVVALGAAISADQLVGNGKDGALLLDVTPLSLGLETMGGLVERLIPRNSPIPITRQQEFTTYKDGQSAMLIHVLQGERETVEHNRSLGRFELRGIPPMMAGAARIQVSFQIDADGLLSVSAKEMTTGIQSEIVIKPSYGLSHEDAERFLTEGFQNAQRDKDLRSLSETKVEAERELLALEQAIHQDSALLTNDELTALKHAITALKEVLKTDDLPAIQNAIDALKRYSDEFAAHRMNRSVSQALKGTSLSDWR</sequence>
<dbReference type="Proteomes" id="UP000253940">
    <property type="component" value="Chromosome"/>
</dbReference>
<dbReference type="GO" id="GO:0140662">
    <property type="term" value="F:ATP-dependent protein folding chaperone"/>
    <property type="evidence" value="ECO:0007669"/>
    <property type="project" value="InterPro"/>
</dbReference>
<keyword evidence="3 5" id="KW-0067">ATP-binding</keyword>
<dbReference type="SUPFAM" id="SSF53067">
    <property type="entry name" value="Actin-like ATPase domain"/>
    <property type="match status" value="2"/>
</dbReference>
<dbReference type="KEGG" id="mbah:HYN46_06710"/>
<name>A0A345P5I5_9GAMM</name>
<organism evidence="7 8">
    <name type="scientific">Aquirhabdus parva</name>
    <dbReference type="NCBI Taxonomy" id="2283318"/>
    <lineage>
        <taxon>Bacteria</taxon>
        <taxon>Pseudomonadati</taxon>
        <taxon>Pseudomonadota</taxon>
        <taxon>Gammaproteobacteria</taxon>
        <taxon>Moraxellales</taxon>
        <taxon>Moraxellaceae</taxon>
        <taxon>Aquirhabdus</taxon>
    </lineage>
</organism>
<evidence type="ECO:0000256" key="6">
    <source>
        <dbReference type="RuleBase" id="RU003322"/>
    </source>
</evidence>
<protein>
    <recommendedName>
        <fullName evidence="5">Chaperone protein HscA homolog</fullName>
    </recommendedName>
</protein>
<comment type="similarity">
    <text evidence="1 5 6">Belongs to the heat shock protein 70 family.</text>
</comment>
<evidence type="ECO:0000256" key="2">
    <source>
        <dbReference type="ARBA" id="ARBA00022741"/>
    </source>
</evidence>
<dbReference type="PANTHER" id="PTHR19375">
    <property type="entry name" value="HEAT SHOCK PROTEIN 70KDA"/>
    <property type="match status" value="1"/>
</dbReference>
<evidence type="ECO:0000256" key="3">
    <source>
        <dbReference type="ARBA" id="ARBA00022840"/>
    </source>
</evidence>
<dbReference type="NCBIfam" id="TIGR01991">
    <property type="entry name" value="HscA"/>
    <property type="match status" value="1"/>
</dbReference>
<gene>
    <name evidence="5 7" type="primary">hscA</name>
    <name evidence="7" type="ORF">HYN46_06710</name>
</gene>
<dbReference type="GO" id="GO:0005524">
    <property type="term" value="F:ATP binding"/>
    <property type="evidence" value="ECO:0007669"/>
    <property type="project" value="UniProtKB-KW"/>
</dbReference>
<keyword evidence="2 5" id="KW-0547">Nucleotide-binding</keyword>
<dbReference type="Gene3D" id="1.20.1270.10">
    <property type="match status" value="1"/>
</dbReference>
<dbReference type="AlphaFoldDB" id="A0A345P5I5"/>
<dbReference type="Gene3D" id="3.30.420.40">
    <property type="match status" value="2"/>
</dbReference>
<keyword evidence="4 5" id="KW-0143">Chaperone</keyword>
<dbReference type="EMBL" id="CP031222">
    <property type="protein sequence ID" value="AXI02544.1"/>
    <property type="molecule type" value="Genomic_DNA"/>
</dbReference>
<dbReference type="InterPro" id="IPR042039">
    <property type="entry name" value="HscA_NBD"/>
</dbReference>
<dbReference type="GO" id="GO:0051082">
    <property type="term" value="F:unfolded protein binding"/>
    <property type="evidence" value="ECO:0007669"/>
    <property type="project" value="InterPro"/>
</dbReference>
<dbReference type="InterPro" id="IPR029048">
    <property type="entry name" value="HSP70_C_sf"/>
</dbReference>
<dbReference type="InterPro" id="IPR029047">
    <property type="entry name" value="HSP70_peptide-bd_sf"/>
</dbReference>
<dbReference type="Pfam" id="PF00012">
    <property type="entry name" value="HSP70"/>
    <property type="match status" value="1"/>
</dbReference>
<accession>A0A345P5I5</accession>
<dbReference type="PRINTS" id="PR00301">
    <property type="entry name" value="HEATSHOCK70"/>
</dbReference>
<dbReference type="HAMAP" id="MF_00679">
    <property type="entry name" value="HscA"/>
    <property type="match status" value="1"/>
</dbReference>
<evidence type="ECO:0000256" key="1">
    <source>
        <dbReference type="ARBA" id="ARBA00007381"/>
    </source>
</evidence>
<comment type="function">
    <text evidence="5">Chaperone involved in the maturation of iron-sulfur cluster-containing proteins. Has a low intrinsic ATPase activity which is markedly stimulated by HscB.</text>
</comment>
<dbReference type="Gene3D" id="2.60.34.10">
    <property type="entry name" value="Substrate Binding Domain Of DNAk, Chain A, domain 1"/>
    <property type="match status" value="1"/>
</dbReference>
<dbReference type="CDD" id="cd10236">
    <property type="entry name" value="ASKHA_NBD_HSP70_HscA"/>
    <property type="match status" value="1"/>
</dbReference>
<dbReference type="SUPFAM" id="SSF100934">
    <property type="entry name" value="Heat shock protein 70kD (HSP70), C-terminal subdomain"/>
    <property type="match status" value="1"/>
</dbReference>
<dbReference type="PROSITE" id="PS01036">
    <property type="entry name" value="HSP70_3"/>
    <property type="match status" value="1"/>
</dbReference>
<dbReference type="Gene3D" id="3.90.640.10">
    <property type="entry name" value="Actin, Chain A, domain 4"/>
    <property type="match status" value="1"/>
</dbReference>
<dbReference type="InterPro" id="IPR018181">
    <property type="entry name" value="Heat_shock_70_CS"/>
</dbReference>